<reference evidence="2 3" key="1">
    <citation type="journal article" date="2017" name="Genome Announc.">
        <title>Complete Genome Sequence of Burkholderia stabilis FERMP-21014.</title>
        <authorList>
            <person name="Konishi K."/>
            <person name="Kumagai T."/>
            <person name="Sakasegawa S."/>
            <person name="Tamura T."/>
        </authorList>
    </citation>
    <scope>NUCLEOTIDE SEQUENCE [LARGE SCALE GENOMIC DNA]</scope>
    <source>
        <strain evidence="2 3">FERMP-21014</strain>
    </source>
</reference>
<dbReference type="RefSeq" id="WP_157776320.1">
    <property type="nucleotide sequence ID" value="NZ_AP018111.1"/>
</dbReference>
<protein>
    <submittedName>
        <fullName evidence="2">Uncharacterized protein</fullName>
    </submittedName>
</protein>
<evidence type="ECO:0000313" key="3">
    <source>
        <dbReference type="Proteomes" id="UP000218432"/>
    </source>
</evidence>
<dbReference type="Proteomes" id="UP000218432">
    <property type="component" value="Chromosome 1"/>
</dbReference>
<accession>A0A1Y1BCJ9</accession>
<sequence>MKRRTLLTAGKAVRVLATPVTLAADCMMMIGAVVLFPVIVVMLAPSAGVTLGP</sequence>
<feature type="transmembrane region" description="Helical" evidence="1">
    <location>
        <begin position="27"/>
        <end position="51"/>
    </location>
</feature>
<evidence type="ECO:0000256" key="1">
    <source>
        <dbReference type="SAM" id="Phobius"/>
    </source>
</evidence>
<keyword evidence="1" id="KW-0472">Membrane</keyword>
<name>A0A1Y1BCJ9_9BURK</name>
<keyword evidence="1" id="KW-0812">Transmembrane</keyword>
<dbReference type="EMBL" id="AP018111">
    <property type="protein sequence ID" value="BAX57505.1"/>
    <property type="molecule type" value="Genomic_DNA"/>
</dbReference>
<evidence type="ECO:0000313" key="2">
    <source>
        <dbReference type="EMBL" id="BAX57505.1"/>
    </source>
</evidence>
<gene>
    <name evidence="2" type="ORF">BSFP_002980</name>
</gene>
<proteinExistence type="predicted"/>
<dbReference type="AlphaFoldDB" id="A0A1Y1BCJ9"/>
<organism evidence="2 3">
    <name type="scientific">Burkholderia stabilis</name>
    <dbReference type="NCBI Taxonomy" id="95485"/>
    <lineage>
        <taxon>Bacteria</taxon>
        <taxon>Pseudomonadati</taxon>
        <taxon>Pseudomonadota</taxon>
        <taxon>Betaproteobacteria</taxon>
        <taxon>Burkholderiales</taxon>
        <taxon>Burkholderiaceae</taxon>
        <taxon>Burkholderia</taxon>
        <taxon>Burkholderia cepacia complex</taxon>
    </lineage>
</organism>
<keyword evidence="1" id="KW-1133">Transmembrane helix</keyword>